<evidence type="ECO:0000313" key="1">
    <source>
        <dbReference type="EMBL" id="MFC0078703.1"/>
    </source>
</evidence>
<evidence type="ECO:0000313" key="2">
    <source>
        <dbReference type="Proteomes" id="UP001589734"/>
    </source>
</evidence>
<dbReference type="RefSeq" id="WP_379684360.1">
    <property type="nucleotide sequence ID" value="NZ_JBHLYW010000010.1"/>
</dbReference>
<protein>
    <recommendedName>
        <fullName evidence="3">Lipoprotein</fullName>
    </recommendedName>
</protein>
<accession>A0ABV6BUK1</accession>
<proteinExistence type="predicted"/>
<dbReference type="Proteomes" id="UP001589734">
    <property type="component" value="Unassembled WGS sequence"/>
</dbReference>
<keyword evidence="2" id="KW-1185">Reference proteome</keyword>
<sequence length="248" mass="28375">MKQFLIIVLVIITMSCKNEKTRIPETKNEIVTPKDYPFVKEEQEREVAENNAIQVFPQTGRKPEDFVPEIYEIQLKAEGLLDNDELKDMVIVLQNKNDKTDSRPILVLIKKQDGTYILKETSWKAIDAQYTDGSSKMYDYENIEIDENRIFHITLQGIGPIGARKTSYKYVDDELILVAISTLNTGAGAQITVDYNLISGVADMELADMMQDTARITHEIKKFKLKRKMLFATDSPDKVLEELPHAGW</sequence>
<evidence type="ECO:0008006" key="3">
    <source>
        <dbReference type="Google" id="ProtNLM"/>
    </source>
</evidence>
<organism evidence="1 2">
    <name type="scientific">Flavobacterium procerum</name>
    <dbReference type="NCBI Taxonomy" id="1455569"/>
    <lineage>
        <taxon>Bacteria</taxon>
        <taxon>Pseudomonadati</taxon>
        <taxon>Bacteroidota</taxon>
        <taxon>Flavobacteriia</taxon>
        <taxon>Flavobacteriales</taxon>
        <taxon>Flavobacteriaceae</taxon>
        <taxon>Flavobacterium</taxon>
    </lineage>
</organism>
<dbReference type="PROSITE" id="PS51257">
    <property type="entry name" value="PROKAR_LIPOPROTEIN"/>
    <property type="match status" value="1"/>
</dbReference>
<comment type="caution">
    <text evidence="1">The sequence shown here is derived from an EMBL/GenBank/DDBJ whole genome shotgun (WGS) entry which is preliminary data.</text>
</comment>
<reference evidence="1 2" key="1">
    <citation type="submission" date="2024-09" db="EMBL/GenBank/DDBJ databases">
        <authorList>
            <person name="Sun Q."/>
            <person name="Mori K."/>
        </authorList>
    </citation>
    <scope>NUCLEOTIDE SEQUENCE [LARGE SCALE GENOMIC DNA]</scope>
    <source>
        <strain evidence="1 2">CGMCC 1.12926</strain>
    </source>
</reference>
<name>A0ABV6BUK1_9FLAO</name>
<dbReference type="EMBL" id="JBHLYW010000010">
    <property type="protein sequence ID" value="MFC0078703.1"/>
    <property type="molecule type" value="Genomic_DNA"/>
</dbReference>
<gene>
    <name evidence="1" type="ORF">ACFFLS_16765</name>
</gene>